<dbReference type="Proteomes" id="UP000688137">
    <property type="component" value="Unassembled WGS sequence"/>
</dbReference>
<name>A0A8S1L8W4_PARPR</name>
<evidence type="ECO:0000259" key="1">
    <source>
        <dbReference type="PROSITE" id="PS50090"/>
    </source>
</evidence>
<sequence>MSFLHVHQQSYHQSTDESQHSNKLNFLQIQHVDIREYKKKWMLHFNSIPNFKALEGMYYQLQQAKTMDHREKNEEILLQCILISVQAPLSLKLSDEQWQLVSELMPTFRTPQEFQQMSLLFLPQSAYDNPWTEQEDQKLLEIILSFLKQKKGNKWSKIAKELNDICQNKFMRTPKQCRERWGNKLDPSINREEWSDAEDLYFLQLLLQHGRRWAEIAIRLSAVTESKKRTEFALKHRYKKTILCSSIQNSKQYLGHNYSVSSEWNSKEANKIIAKISQLEKAIEPQRSNIYNYQPLKKQLKLNDSSRLVLIRGSSKEEIDLSKLFHQMNLMFLPASKGQV</sequence>
<keyword evidence="4" id="KW-1185">Reference proteome</keyword>
<dbReference type="PROSITE" id="PS50090">
    <property type="entry name" value="MYB_LIKE"/>
    <property type="match status" value="2"/>
</dbReference>
<reference evidence="3" key="1">
    <citation type="submission" date="2021-01" db="EMBL/GenBank/DDBJ databases">
        <authorList>
            <consortium name="Genoscope - CEA"/>
            <person name="William W."/>
        </authorList>
    </citation>
    <scope>NUCLEOTIDE SEQUENCE</scope>
</reference>
<organism evidence="3 4">
    <name type="scientific">Paramecium primaurelia</name>
    <dbReference type="NCBI Taxonomy" id="5886"/>
    <lineage>
        <taxon>Eukaryota</taxon>
        <taxon>Sar</taxon>
        <taxon>Alveolata</taxon>
        <taxon>Ciliophora</taxon>
        <taxon>Intramacronucleata</taxon>
        <taxon>Oligohymenophorea</taxon>
        <taxon>Peniculida</taxon>
        <taxon>Parameciidae</taxon>
        <taxon>Paramecium</taxon>
    </lineage>
</organism>
<dbReference type="InterPro" id="IPR050560">
    <property type="entry name" value="MYB_TF"/>
</dbReference>
<dbReference type="SMART" id="SM00717">
    <property type="entry name" value="SANT"/>
    <property type="match status" value="2"/>
</dbReference>
<feature type="domain" description="Myb-like" evidence="1">
    <location>
        <begin position="129"/>
        <end position="185"/>
    </location>
</feature>
<dbReference type="InterPro" id="IPR001005">
    <property type="entry name" value="SANT/Myb"/>
</dbReference>
<dbReference type="PANTHER" id="PTHR45614:SF271">
    <property type="entry name" value="MYB DNA BINDING PROTEIN_ TRANSCRIPTION FACTOR-LIKE PROTEIN"/>
    <property type="match status" value="1"/>
</dbReference>
<evidence type="ECO:0000313" key="3">
    <source>
        <dbReference type="EMBL" id="CAD8063987.1"/>
    </source>
</evidence>
<proteinExistence type="predicted"/>
<dbReference type="EMBL" id="CAJJDM010000034">
    <property type="protein sequence ID" value="CAD8063987.1"/>
    <property type="molecule type" value="Genomic_DNA"/>
</dbReference>
<dbReference type="PANTHER" id="PTHR45614">
    <property type="entry name" value="MYB PROTEIN-RELATED"/>
    <property type="match status" value="1"/>
</dbReference>
<feature type="domain" description="HTH myb-type" evidence="2">
    <location>
        <begin position="130"/>
        <end position="189"/>
    </location>
</feature>
<evidence type="ECO:0000259" key="2">
    <source>
        <dbReference type="PROSITE" id="PS51294"/>
    </source>
</evidence>
<dbReference type="GO" id="GO:0000981">
    <property type="term" value="F:DNA-binding transcription factor activity, RNA polymerase II-specific"/>
    <property type="evidence" value="ECO:0007669"/>
    <property type="project" value="TreeGrafter"/>
</dbReference>
<evidence type="ECO:0000313" key="4">
    <source>
        <dbReference type="Proteomes" id="UP000688137"/>
    </source>
</evidence>
<dbReference type="PROSITE" id="PS51294">
    <property type="entry name" value="HTH_MYB"/>
    <property type="match status" value="1"/>
</dbReference>
<dbReference type="CDD" id="cd00167">
    <property type="entry name" value="SANT"/>
    <property type="match status" value="2"/>
</dbReference>
<dbReference type="AlphaFoldDB" id="A0A8S1L8W4"/>
<protein>
    <submittedName>
        <fullName evidence="3">Uncharacterized protein</fullName>
    </submittedName>
</protein>
<dbReference type="Pfam" id="PF13921">
    <property type="entry name" value="Myb_DNA-bind_6"/>
    <property type="match status" value="1"/>
</dbReference>
<dbReference type="GO" id="GO:0000978">
    <property type="term" value="F:RNA polymerase II cis-regulatory region sequence-specific DNA binding"/>
    <property type="evidence" value="ECO:0007669"/>
    <property type="project" value="TreeGrafter"/>
</dbReference>
<comment type="caution">
    <text evidence="3">The sequence shown here is derived from an EMBL/GenBank/DDBJ whole genome shotgun (WGS) entry which is preliminary data.</text>
</comment>
<dbReference type="OMA" id="HRYKKTI"/>
<accession>A0A8S1L8W4</accession>
<dbReference type="GO" id="GO:0005634">
    <property type="term" value="C:nucleus"/>
    <property type="evidence" value="ECO:0007669"/>
    <property type="project" value="TreeGrafter"/>
</dbReference>
<gene>
    <name evidence="3" type="ORF">PPRIM_AZ9-3.1.T0350240</name>
</gene>
<dbReference type="InterPro" id="IPR017930">
    <property type="entry name" value="Myb_dom"/>
</dbReference>
<feature type="domain" description="Myb-like" evidence="1">
    <location>
        <begin position="186"/>
        <end position="242"/>
    </location>
</feature>